<gene>
    <name evidence="4" type="ORF">Q5H94_07620</name>
</gene>
<evidence type="ECO:0000256" key="2">
    <source>
        <dbReference type="ARBA" id="ARBA00023002"/>
    </source>
</evidence>
<reference evidence="4" key="1">
    <citation type="submission" date="2023-07" db="EMBL/GenBank/DDBJ databases">
        <authorList>
            <person name="Kim M.K."/>
        </authorList>
    </citation>
    <scope>NUCLEOTIDE SEQUENCE</scope>
    <source>
        <strain evidence="4">CA1-15</strain>
    </source>
</reference>
<dbReference type="SMART" id="SM00822">
    <property type="entry name" value="PKS_KR"/>
    <property type="match status" value="1"/>
</dbReference>
<organism evidence="4 5">
    <name type="scientific">Sphingomonas immobilis</name>
    <dbReference type="NCBI Taxonomy" id="3063997"/>
    <lineage>
        <taxon>Bacteria</taxon>
        <taxon>Pseudomonadati</taxon>
        <taxon>Pseudomonadota</taxon>
        <taxon>Alphaproteobacteria</taxon>
        <taxon>Sphingomonadales</taxon>
        <taxon>Sphingomonadaceae</taxon>
        <taxon>Sphingomonas</taxon>
    </lineage>
</organism>
<dbReference type="Gene3D" id="3.40.50.720">
    <property type="entry name" value="NAD(P)-binding Rossmann-like Domain"/>
    <property type="match status" value="1"/>
</dbReference>
<dbReference type="InterPro" id="IPR002347">
    <property type="entry name" value="SDR_fam"/>
</dbReference>
<dbReference type="PANTHER" id="PTHR42760">
    <property type="entry name" value="SHORT-CHAIN DEHYDROGENASES/REDUCTASES FAMILY MEMBER"/>
    <property type="match status" value="1"/>
</dbReference>
<evidence type="ECO:0000256" key="1">
    <source>
        <dbReference type="ARBA" id="ARBA00006484"/>
    </source>
</evidence>
<evidence type="ECO:0000313" key="4">
    <source>
        <dbReference type="EMBL" id="MDO7842190.1"/>
    </source>
</evidence>
<protein>
    <submittedName>
        <fullName evidence="4">SDR family oxidoreductase</fullName>
    </submittedName>
</protein>
<keyword evidence="2" id="KW-0560">Oxidoreductase</keyword>
<dbReference type="InterPro" id="IPR020904">
    <property type="entry name" value="Sc_DH/Rdtase_CS"/>
</dbReference>
<comment type="similarity">
    <text evidence="1">Belongs to the short-chain dehydrogenases/reductases (SDR) family.</text>
</comment>
<dbReference type="EMBL" id="JAUQSZ010000004">
    <property type="protein sequence ID" value="MDO7842190.1"/>
    <property type="molecule type" value="Genomic_DNA"/>
</dbReference>
<name>A0ABT8ZX88_9SPHN</name>
<sequence length="250" mass="25002">MTDYDVPAWLAGETAIVTGAGAGIGRATAVLLARAGAFVVAADRDLAAAEATVAAMGAGQALALDVADADAVRAAIAAVHDARGRIDILVNNAGVYPMVALDQLDAATWTRTLGINLLGASAAMQAAAAVMTAGARIVNISSIDSLRPSAPGLGHYGASKAALNALTRSAAVELGPRGIRVNALLPGVIATEGTSGSPPEYRQPFIDRAPARRLGAPDDIARAVLFLAGPLAAFVHGQQLVADGGLTING</sequence>
<comment type="caution">
    <text evidence="4">The sequence shown here is derived from an EMBL/GenBank/DDBJ whole genome shotgun (WGS) entry which is preliminary data.</text>
</comment>
<dbReference type="RefSeq" id="WP_304560657.1">
    <property type="nucleotide sequence ID" value="NZ_JAUQSZ010000004.1"/>
</dbReference>
<dbReference type="PRINTS" id="PR00080">
    <property type="entry name" value="SDRFAMILY"/>
</dbReference>
<feature type="domain" description="Ketoreductase" evidence="3">
    <location>
        <begin position="13"/>
        <end position="220"/>
    </location>
</feature>
<evidence type="ECO:0000313" key="5">
    <source>
        <dbReference type="Proteomes" id="UP001176468"/>
    </source>
</evidence>
<dbReference type="SUPFAM" id="SSF51735">
    <property type="entry name" value="NAD(P)-binding Rossmann-fold domains"/>
    <property type="match status" value="1"/>
</dbReference>
<evidence type="ECO:0000259" key="3">
    <source>
        <dbReference type="SMART" id="SM00822"/>
    </source>
</evidence>
<accession>A0ABT8ZX88</accession>
<proteinExistence type="inferred from homology"/>
<keyword evidence="5" id="KW-1185">Reference proteome</keyword>
<dbReference type="Pfam" id="PF13561">
    <property type="entry name" value="adh_short_C2"/>
    <property type="match status" value="1"/>
</dbReference>
<dbReference type="CDD" id="cd05233">
    <property type="entry name" value="SDR_c"/>
    <property type="match status" value="1"/>
</dbReference>
<dbReference type="PROSITE" id="PS00061">
    <property type="entry name" value="ADH_SHORT"/>
    <property type="match status" value="1"/>
</dbReference>
<dbReference type="PRINTS" id="PR00081">
    <property type="entry name" value="GDHRDH"/>
</dbReference>
<dbReference type="InterPro" id="IPR057326">
    <property type="entry name" value="KR_dom"/>
</dbReference>
<dbReference type="Proteomes" id="UP001176468">
    <property type="component" value="Unassembled WGS sequence"/>
</dbReference>
<dbReference type="PANTHER" id="PTHR42760:SF133">
    <property type="entry name" value="3-OXOACYL-[ACYL-CARRIER-PROTEIN] REDUCTASE"/>
    <property type="match status" value="1"/>
</dbReference>
<dbReference type="InterPro" id="IPR036291">
    <property type="entry name" value="NAD(P)-bd_dom_sf"/>
</dbReference>